<dbReference type="Proteomes" id="UP001283341">
    <property type="component" value="Unassembled WGS sequence"/>
</dbReference>
<reference evidence="1" key="1">
    <citation type="journal article" date="2023" name="Mol. Phylogenet. Evol.">
        <title>Genome-scale phylogeny and comparative genomics of the fungal order Sordariales.</title>
        <authorList>
            <person name="Hensen N."/>
            <person name="Bonometti L."/>
            <person name="Westerberg I."/>
            <person name="Brannstrom I.O."/>
            <person name="Guillou S."/>
            <person name="Cros-Aarteil S."/>
            <person name="Calhoun S."/>
            <person name="Haridas S."/>
            <person name="Kuo A."/>
            <person name="Mondo S."/>
            <person name="Pangilinan J."/>
            <person name="Riley R."/>
            <person name="LaButti K."/>
            <person name="Andreopoulos B."/>
            <person name="Lipzen A."/>
            <person name="Chen C."/>
            <person name="Yan M."/>
            <person name="Daum C."/>
            <person name="Ng V."/>
            <person name="Clum A."/>
            <person name="Steindorff A."/>
            <person name="Ohm R.A."/>
            <person name="Martin F."/>
            <person name="Silar P."/>
            <person name="Natvig D.O."/>
            <person name="Lalanne C."/>
            <person name="Gautier V."/>
            <person name="Ament-Velasquez S.L."/>
            <person name="Kruys A."/>
            <person name="Hutchinson M.I."/>
            <person name="Powell A.J."/>
            <person name="Barry K."/>
            <person name="Miller A.N."/>
            <person name="Grigoriev I.V."/>
            <person name="Debuchy R."/>
            <person name="Gladieux P."/>
            <person name="Hiltunen Thoren M."/>
            <person name="Johannesson H."/>
        </authorList>
    </citation>
    <scope>NUCLEOTIDE SEQUENCE</scope>
    <source>
        <strain evidence="1">CBS 118394</strain>
    </source>
</reference>
<keyword evidence="2" id="KW-1185">Reference proteome</keyword>
<gene>
    <name evidence="1" type="ORF">B0H66DRAFT_545508</name>
</gene>
<proteinExistence type="predicted"/>
<dbReference type="AlphaFoldDB" id="A0AAE0ITS5"/>
<name>A0AAE0ITS5_9PEZI</name>
<evidence type="ECO:0000313" key="1">
    <source>
        <dbReference type="EMBL" id="KAK3331012.1"/>
    </source>
</evidence>
<dbReference type="EMBL" id="JAUEDM010000001">
    <property type="protein sequence ID" value="KAK3331012.1"/>
    <property type="molecule type" value="Genomic_DNA"/>
</dbReference>
<organism evidence="1 2">
    <name type="scientific">Apodospora peruviana</name>
    <dbReference type="NCBI Taxonomy" id="516989"/>
    <lineage>
        <taxon>Eukaryota</taxon>
        <taxon>Fungi</taxon>
        <taxon>Dikarya</taxon>
        <taxon>Ascomycota</taxon>
        <taxon>Pezizomycotina</taxon>
        <taxon>Sordariomycetes</taxon>
        <taxon>Sordariomycetidae</taxon>
        <taxon>Sordariales</taxon>
        <taxon>Lasiosphaeriaceae</taxon>
        <taxon>Apodospora</taxon>
    </lineage>
</organism>
<reference evidence="1" key="2">
    <citation type="submission" date="2023-06" db="EMBL/GenBank/DDBJ databases">
        <authorList>
            <consortium name="Lawrence Berkeley National Laboratory"/>
            <person name="Haridas S."/>
            <person name="Hensen N."/>
            <person name="Bonometti L."/>
            <person name="Westerberg I."/>
            <person name="Brannstrom I.O."/>
            <person name="Guillou S."/>
            <person name="Cros-Aarteil S."/>
            <person name="Calhoun S."/>
            <person name="Kuo A."/>
            <person name="Mondo S."/>
            <person name="Pangilinan J."/>
            <person name="Riley R."/>
            <person name="Labutti K."/>
            <person name="Andreopoulos B."/>
            <person name="Lipzen A."/>
            <person name="Chen C."/>
            <person name="Yanf M."/>
            <person name="Daum C."/>
            <person name="Ng V."/>
            <person name="Clum A."/>
            <person name="Steindorff A."/>
            <person name="Ohm R."/>
            <person name="Martin F."/>
            <person name="Silar P."/>
            <person name="Natvig D."/>
            <person name="Lalanne C."/>
            <person name="Gautier V."/>
            <person name="Ament-Velasquez S.L."/>
            <person name="Kruys A."/>
            <person name="Hutchinson M.I."/>
            <person name="Powell A.J."/>
            <person name="Barry K."/>
            <person name="Miller A.N."/>
            <person name="Grigoriev I.V."/>
            <person name="Debuchy R."/>
            <person name="Gladieux P."/>
            <person name="Thoren M.H."/>
            <person name="Johannesson H."/>
        </authorList>
    </citation>
    <scope>NUCLEOTIDE SEQUENCE</scope>
    <source>
        <strain evidence="1">CBS 118394</strain>
    </source>
</reference>
<comment type="caution">
    <text evidence="1">The sequence shown here is derived from an EMBL/GenBank/DDBJ whole genome shotgun (WGS) entry which is preliminary data.</text>
</comment>
<accession>A0AAE0ITS5</accession>
<evidence type="ECO:0000313" key="2">
    <source>
        <dbReference type="Proteomes" id="UP001283341"/>
    </source>
</evidence>
<sequence length="219" mass="24614">MLSSASRRSVPILGSLNPFTYIAALEKGGVSSPFSVTWKDIHPRIVALARQHNLGLPSELRSVKGERPEEYGTRVAICDKHVLNQNHIQYFGKLEHSLTDKFLWFYTGRPQPPLYLQSGALNQHDGSKAVVRSTARTRVTMAFRVALVNNDYSWAGIGSPDNPRTRGTHLYGTVRILASKPKTVMQLEFQSLVGYFDQLIRSRIVPTLRTKVTRVGIKR</sequence>
<protein>
    <submittedName>
        <fullName evidence="1">Uncharacterized protein</fullName>
    </submittedName>
</protein>